<dbReference type="PANTHER" id="PTHR42648:SF32">
    <property type="entry name" value="RIBONUCLEASE H-LIKE DOMAIN, GAG-PRE-INTEGRASE DOMAIN PROTEIN-RELATED"/>
    <property type="match status" value="1"/>
</dbReference>
<dbReference type="InterPro" id="IPR001584">
    <property type="entry name" value="Integrase_cat-core"/>
</dbReference>
<dbReference type="GO" id="GO:0015074">
    <property type="term" value="P:DNA integration"/>
    <property type="evidence" value="ECO:0007669"/>
    <property type="project" value="InterPro"/>
</dbReference>
<evidence type="ECO:0000313" key="6">
    <source>
        <dbReference type="EMBL" id="KAJ9561365.1"/>
    </source>
</evidence>
<keyword evidence="2" id="KW-0863">Zinc-finger</keyword>
<evidence type="ECO:0000259" key="5">
    <source>
        <dbReference type="PROSITE" id="PS50994"/>
    </source>
</evidence>
<dbReference type="EMBL" id="JARYMX010000002">
    <property type="protein sequence ID" value="KAJ9561365.1"/>
    <property type="molecule type" value="Genomic_DNA"/>
</dbReference>
<feature type="region of interest" description="Disordered" evidence="3">
    <location>
        <begin position="1"/>
        <end position="43"/>
    </location>
</feature>
<feature type="region of interest" description="Disordered" evidence="3">
    <location>
        <begin position="998"/>
        <end position="1050"/>
    </location>
</feature>
<dbReference type="InterPro" id="IPR012337">
    <property type="entry name" value="RNaseH-like_sf"/>
</dbReference>
<feature type="compositionally biased region" description="Basic and acidic residues" evidence="3">
    <location>
        <begin position="1008"/>
        <end position="1045"/>
    </location>
</feature>
<evidence type="ECO:0000256" key="3">
    <source>
        <dbReference type="SAM" id="MobiDB-lite"/>
    </source>
</evidence>
<protein>
    <submittedName>
        <fullName evidence="6">Uncharacterized protein</fullName>
    </submittedName>
</protein>
<feature type="compositionally biased region" description="Polar residues" evidence="3">
    <location>
        <begin position="580"/>
        <end position="596"/>
    </location>
</feature>
<dbReference type="SUPFAM" id="SSF53098">
    <property type="entry name" value="Ribonuclease H-like"/>
    <property type="match status" value="1"/>
</dbReference>
<dbReference type="SUPFAM" id="SSF57756">
    <property type="entry name" value="Retrovirus zinc finger-like domains"/>
    <property type="match status" value="1"/>
</dbReference>
<dbReference type="Pfam" id="PF00665">
    <property type="entry name" value="rve"/>
    <property type="match status" value="1"/>
</dbReference>
<keyword evidence="1" id="KW-0645">Protease</keyword>
<dbReference type="Pfam" id="PF22936">
    <property type="entry name" value="Pol_BBD"/>
    <property type="match status" value="1"/>
</dbReference>
<dbReference type="Pfam" id="PF00098">
    <property type="entry name" value="zf-CCHC"/>
    <property type="match status" value="1"/>
</dbReference>
<feature type="region of interest" description="Disordered" evidence="3">
    <location>
        <begin position="157"/>
        <end position="195"/>
    </location>
</feature>
<sequence length="1074" mass="120433">MSTESQASGSEKNIPKGEKGAGTDKEKSVKPHTPKDSRIRIQSPKMLVPQSNLLKVLTLILVLSKWVRLLGKYGGKNVKPPGSDHQGRNNHFTAFPERRGPGRAGLGHAPPSVLFYSNMSVNRNRNLNNVFDSFKNDVCSIFDNILRYGVANSFNAHNSNVSSRKRKGKKRGKSNSSSSVKSPAPKEKSKRGLHRKFQLPLTPSHVWYIDSGAYRHMTGQRPFLFDHVERFEGYVKIADKTPKRMMGYGSITDGKYIIKNVGYVEGLGYNMFSSSQFCDSGYWVKQFFYGSSVNDEHRNVVLSARRTGNLYTTVFRSIPQRHTQFEALSQSEDSWLWHRSLCHQNFKDMNKLVSKRLVSGLPETCISKRSSHPPKMDTNNKNPLDMIHMDLCGPMRVESLARKKYMLVLVDEFSRFTWLEFLRAKSDVTDRIISFIKRIQILLGRKVKKLRSDNGTEFQNTKLQSFLEDVGISHNFSAVRTPQQNGVVERNNRTLVEAARPMMAHSGVPQSFWAEAVSTTCIKQNRTLIVKRTGKTAYEMIEKHKPNIDYFRVFGCKCYVLNDREDLGKFGPKSDDSNVDFSETETYSDACPSNPNAILPELSTAPPSTDFVSNTFASDFIDPADYDLPTVTGPIVVPAHPGSSTTSVSSDAFVTEPSSMVSPPDNSSSEPPTVASSEPVREQTSSPILAPIPEAAALPSPSSFQKTYAQVVREPRLEVVLNIKPLTNIQEDSSSGNQSGVLAVHDENDASNDQQTSSKRIDNVVLFGGFLSDFEPSGIQQAMSDPDWVRAMQEELAESGLALGGKTEMDHCDTSKELWSELLRQLEGGVASLKNNRTMCINEYHEFKAKEGESLSDTYSRMNVLISKCKKSGVIRTIEDNNLLFLKGLGSEWLNVTMSMRPNLDLEFMSLAELFGTLASLEPQVLQLKSSIGGPLDLIAEDNKGKGDRRKIEEKKKKKKALLIEADDDEGSSSEEEMSMKEMMKTLDSFTRDVRRGAFGGSKRYQRKREDEKKGYDRGSFERRDFERKNDLRNDEAKEEPHRNPEGCFRCGKPGHYASECWATGPMTPQKPTP</sequence>
<dbReference type="GO" id="GO:0008270">
    <property type="term" value="F:zinc ion binding"/>
    <property type="evidence" value="ECO:0007669"/>
    <property type="project" value="UniProtKB-KW"/>
</dbReference>
<evidence type="ECO:0000259" key="4">
    <source>
        <dbReference type="PROSITE" id="PS50158"/>
    </source>
</evidence>
<feature type="compositionally biased region" description="Basic and acidic residues" evidence="3">
    <location>
        <begin position="13"/>
        <end position="39"/>
    </location>
</feature>
<reference evidence="6" key="1">
    <citation type="submission" date="2023-03" db="EMBL/GenBank/DDBJ databases">
        <title>Chromosome-scale reference genome and RAD-based genetic map of yellow starthistle (Centaurea solstitialis) reveal putative structural variation and QTLs associated with invader traits.</title>
        <authorList>
            <person name="Reatini B."/>
            <person name="Cang F.A."/>
            <person name="Jiang Q."/>
            <person name="Mckibben M.T.W."/>
            <person name="Barker M.S."/>
            <person name="Rieseberg L.H."/>
            <person name="Dlugosch K.M."/>
        </authorList>
    </citation>
    <scope>NUCLEOTIDE SEQUENCE</scope>
    <source>
        <strain evidence="6">CAN-66</strain>
        <tissue evidence="6">Leaf</tissue>
    </source>
</reference>
<evidence type="ECO:0000256" key="1">
    <source>
        <dbReference type="ARBA" id="ARBA00022670"/>
    </source>
</evidence>
<feature type="region of interest" description="Disordered" evidence="3">
    <location>
        <begin position="640"/>
        <end position="685"/>
    </location>
</feature>
<dbReference type="Proteomes" id="UP001172457">
    <property type="component" value="Chromosome 2"/>
</dbReference>
<accession>A0AA38WQC3</accession>
<proteinExistence type="predicted"/>
<dbReference type="InterPro" id="IPR036397">
    <property type="entry name" value="RNaseH_sf"/>
</dbReference>
<feature type="region of interest" description="Disordered" evidence="3">
    <location>
        <begin position="76"/>
        <end position="103"/>
    </location>
</feature>
<feature type="domain" description="CCHC-type" evidence="4">
    <location>
        <begin position="1048"/>
        <end position="1061"/>
    </location>
</feature>
<feature type="region of interest" description="Disordered" evidence="3">
    <location>
        <begin position="580"/>
        <end position="600"/>
    </location>
</feature>
<keyword evidence="1" id="KW-0378">Hydrolase</keyword>
<comment type="caution">
    <text evidence="6">The sequence shown here is derived from an EMBL/GenBank/DDBJ whole genome shotgun (WGS) entry which is preliminary data.</text>
</comment>
<feature type="domain" description="Integrase catalytic" evidence="5">
    <location>
        <begin position="379"/>
        <end position="545"/>
    </location>
</feature>
<evidence type="ECO:0000313" key="7">
    <source>
        <dbReference type="Proteomes" id="UP001172457"/>
    </source>
</evidence>
<dbReference type="PANTHER" id="PTHR42648">
    <property type="entry name" value="TRANSPOSASE, PUTATIVE-RELATED"/>
    <property type="match status" value="1"/>
</dbReference>
<keyword evidence="2" id="KW-0479">Metal-binding</keyword>
<keyword evidence="2" id="KW-0862">Zinc</keyword>
<organism evidence="6 7">
    <name type="scientific">Centaurea solstitialis</name>
    <name type="common">yellow star-thistle</name>
    <dbReference type="NCBI Taxonomy" id="347529"/>
    <lineage>
        <taxon>Eukaryota</taxon>
        <taxon>Viridiplantae</taxon>
        <taxon>Streptophyta</taxon>
        <taxon>Embryophyta</taxon>
        <taxon>Tracheophyta</taxon>
        <taxon>Spermatophyta</taxon>
        <taxon>Magnoliopsida</taxon>
        <taxon>eudicotyledons</taxon>
        <taxon>Gunneridae</taxon>
        <taxon>Pentapetalae</taxon>
        <taxon>asterids</taxon>
        <taxon>campanulids</taxon>
        <taxon>Asterales</taxon>
        <taxon>Asteraceae</taxon>
        <taxon>Carduoideae</taxon>
        <taxon>Cardueae</taxon>
        <taxon>Centaureinae</taxon>
        <taxon>Centaurea</taxon>
    </lineage>
</organism>
<dbReference type="PROSITE" id="PS50158">
    <property type="entry name" value="ZF_CCHC"/>
    <property type="match status" value="1"/>
</dbReference>
<dbReference type="InterPro" id="IPR039537">
    <property type="entry name" value="Retrotran_Ty1/copia-like"/>
</dbReference>
<feature type="compositionally biased region" description="Low complexity" evidence="3">
    <location>
        <begin position="174"/>
        <end position="183"/>
    </location>
</feature>
<dbReference type="InterPro" id="IPR036875">
    <property type="entry name" value="Znf_CCHC_sf"/>
</dbReference>
<dbReference type="InterPro" id="IPR054722">
    <property type="entry name" value="PolX-like_BBD"/>
</dbReference>
<dbReference type="AlphaFoldDB" id="A0AA38WQC3"/>
<dbReference type="Gene3D" id="4.10.60.10">
    <property type="entry name" value="Zinc finger, CCHC-type"/>
    <property type="match status" value="1"/>
</dbReference>
<dbReference type="InterPro" id="IPR001878">
    <property type="entry name" value="Znf_CCHC"/>
</dbReference>
<gene>
    <name evidence="6" type="ORF">OSB04_006525</name>
</gene>
<feature type="compositionally biased region" description="Low complexity" evidence="3">
    <location>
        <begin position="657"/>
        <end position="669"/>
    </location>
</feature>
<dbReference type="Pfam" id="PF13976">
    <property type="entry name" value="gag_pre-integrs"/>
    <property type="match status" value="1"/>
</dbReference>
<feature type="compositionally biased region" description="Basic residues" evidence="3">
    <location>
        <begin position="163"/>
        <end position="173"/>
    </location>
</feature>
<dbReference type="Gene3D" id="3.30.420.10">
    <property type="entry name" value="Ribonuclease H-like superfamily/Ribonuclease H"/>
    <property type="match status" value="1"/>
</dbReference>
<dbReference type="InterPro" id="IPR025724">
    <property type="entry name" value="GAG-pre-integrase_dom"/>
</dbReference>
<dbReference type="SMART" id="SM00343">
    <property type="entry name" value="ZnF_C2HC"/>
    <property type="match status" value="1"/>
</dbReference>
<dbReference type="GO" id="GO:0006508">
    <property type="term" value="P:proteolysis"/>
    <property type="evidence" value="ECO:0007669"/>
    <property type="project" value="UniProtKB-KW"/>
</dbReference>
<dbReference type="GO" id="GO:0003676">
    <property type="term" value="F:nucleic acid binding"/>
    <property type="evidence" value="ECO:0007669"/>
    <property type="project" value="InterPro"/>
</dbReference>
<name>A0AA38WQC3_9ASTR</name>
<keyword evidence="7" id="KW-1185">Reference proteome</keyword>
<feature type="compositionally biased region" description="Polar residues" evidence="3">
    <location>
        <begin position="1"/>
        <end position="11"/>
    </location>
</feature>
<evidence type="ECO:0000256" key="2">
    <source>
        <dbReference type="PROSITE-ProRule" id="PRU00047"/>
    </source>
</evidence>
<feature type="compositionally biased region" description="Polar residues" evidence="3">
    <location>
        <begin position="642"/>
        <end position="652"/>
    </location>
</feature>
<dbReference type="PROSITE" id="PS50994">
    <property type="entry name" value="INTEGRASE"/>
    <property type="match status" value="1"/>
</dbReference>
<dbReference type="GO" id="GO:0008233">
    <property type="term" value="F:peptidase activity"/>
    <property type="evidence" value="ECO:0007669"/>
    <property type="project" value="UniProtKB-KW"/>
</dbReference>